<accession>A0A4T2B7Z9</accession>
<keyword evidence="2" id="KW-1185">Reference proteome</keyword>
<organism evidence="1 2">
    <name type="scientific">Subtercola vilae</name>
    <dbReference type="NCBI Taxonomy" id="2056433"/>
    <lineage>
        <taxon>Bacteria</taxon>
        <taxon>Bacillati</taxon>
        <taxon>Actinomycetota</taxon>
        <taxon>Actinomycetes</taxon>
        <taxon>Micrococcales</taxon>
        <taxon>Microbacteriaceae</taxon>
        <taxon>Subtercola</taxon>
    </lineage>
</organism>
<dbReference type="EMBL" id="QYRT01000088">
    <property type="protein sequence ID" value="TIH26670.1"/>
    <property type="molecule type" value="Genomic_DNA"/>
</dbReference>
<name>A0A4T2B7Z9_9MICO</name>
<sequence>MTTAEEQLIGDDVRLSYPTMSNTEAMDYLRDVVSLTPEIGAAMFVDDGTDVSAAIHTLLHTRSAARAPRDPANEESTT</sequence>
<dbReference type="Proteomes" id="UP000306192">
    <property type="component" value="Unassembled WGS sequence"/>
</dbReference>
<proteinExistence type="predicted"/>
<evidence type="ECO:0000313" key="2">
    <source>
        <dbReference type="Proteomes" id="UP000306192"/>
    </source>
</evidence>
<dbReference type="AlphaFoldDB" id="A0A4T2B7Z9"/>
<protein>
    <submittedName>
        <fullName evidence="1">Uncharacterized protein</fullName>
    </submittedName>
</protein>
<reference evidence="1 2" key="1">
    <citation type="journal article" date="2019" name="Microorganisms">
        <title>Systematic Affiliation and Genome Analysis of Subtercola vilae DB165(T) with Particular Emphasis on Cold Adaptation of an Isolate from a High-Altitude Cold Volcano Lake.</title>
        <authorList>
            <person name="Villalobos A.S."/>
            <person name="Wiese J."/>
            <person name="Imhoff J.F."/>
            <person name="Dorador C."/>
            <person name="Keller A."/>
            <person name="Hentschel U."/>
        </authorList>
    </citation>
    <scope>NUCLEOTIDE SEQUENCE [LARGE SCALE GENOMIC DNA]</scope>
    <source>
        <strain evidence="1 2">DB165</strain>
    </source>
</reference>
<gene>
    <name evidence="1" type="ORF">D4765_18955</name>
</gene>
<evidence type="ECO:0000313" key="1">
    <source>
        <dbReference type="EMBL" id="TIH26670.1"/>
    </source>
</evidence>
<comment type="caution">
    <text evidence="1">The sequence shown here is derived from an EMBL/GenBank/DDBJ whole genome shotgun (WGS) entry which is preliminary data.</text>
</comment>